<dbReference type="InterPro" id="IPR001375">
    <property type="entry name" value="Peptidase_S9_cat"/>
</dbReference>
<dbReference type="OrthoDB" id="16520at2759"/>
<dbReference type="PANTHER" id="PTHR11731">
    <property type="entry name" value="PROTEASE FAMILY S9B,C DIPEPTIDYL-PEPTIDASE IV-RELATED"/>
    <property type="match status" value="1"/>
</dbReference>
<dbReference type="InterPro" id="IPR002469">
    <property type="entry name" value="Peptidase_S9B_N"/>
</dbReference>
<evidence type="ECO:0000256" key="1">
    <source>
        <dbReference type="ARBA" id="ARBA00010036"/>
    </source>
</evidence>
<keyword evidence="3" id="KW-0378">Hydrolase</keyword>
<dbReference type="Gene3D" id="3.40.50.1820">
    <property type="entry name" value="alpha/beta hydrolase"/>
    <property type="match status" value="1"/>
</dbReference>
<dbReference type="InterPro" id="IPR045785">
    <property type="entry name" value="Dpp_8/9_N"/>
</dbReference>
<evidence type="ECO:0000256" key="4">
    <source>
        <dbReference type="ARBA" id="ARBA00022825"/>
    </source>
</evidence>
<dbReference type="SUPFAM" id="SSF82171">
    <property type="entry name" value="DPP6 N-terminal domain-like"/>
    <property type="match status" value="1"/>
</dbReference>
<feature type="compositionally biased region" description="Polar residues" evidence="5">
    <location>
        <begin position="1"/>
        <end position="19"/>
    </location>
</feature>
<feature type="domain" description="Dipeptidylpeptidase IV N-terminal" evidence="7">
    <location>
        <begin position="180"/>
        <end position="559"/>
    </location>
</feature>
<comment type="similarity">
    <text evidence="1">Belongs to the peptidase S9B family. DPPIV subfamily.</text>
</comment>
<dbReference type="Pfam" id="PF00930">
    <property type="entry name" value="DPPIV_N"/>
    <property type="match status" value="1"/>
</dbReference>
<dbReference type="GO" id="GO:0006508">
    <property type="term" value="P:proteolysis"/>
    <property type="evidence" value="ECO:0007669"/>
    <property type="project" value="UniProtKB-KW"/>
</dbReference>
<dbReference type="Pfam" id="PF19520">
    <property type="entry name" value="Dpp_8_9_N"/>
    <property type="match status" value="1"/>
</dbReference>
<evidence type="ECO:0000313" key="9">
    <source>
        <dbReference type="EMBL" id="VVC36236.1"/>
    </source>
</evidence>
<accession>A0A5E4N3J5</accession>
<feature type="compositionally biased region" description="Polar residues" evidence="5">
    <location>
        <begin position="26"/>
        <end position="35"/>
    </location>
</feature>
<feature type="domain" description="Dipeptidyl peptidase 8 /9 ,N-terminal" evidence="8">
    <location>
        <begin position="40"/>
        <end position="139"/>
    </location>
</feature>
<protein>
    <submittedName>
        <fullName evidence="9">Dipeptidylpeptidase IV, N-terminal domain,Peptidase S9, prolyl oligopeptidase, catalytic</fullName>
    </submittedName>
</protein>
<dbReference type="GO" id="GO:0008239">
    <property type="term" value="F:dipeptidyl-peptidase activity"/>
    <property type="evidence" value="ECO:0007669"/>
    <property type="project" value="TreeGrafter"/>
</dbReference>
<gene>
    <name evidence="9" type="ORF">CINCED_3A003348</name>
</gene>
<dbReference type="GO" id="GO:0008236">
    <property type="term" value="F:serine-type peptidase activity"/>
    <property type="evidence" value="ECO:0007669"/>
    <property type="project" value="UniProtKB-KW"/>
</dbReference>
<reference evidence="9 10" key="1">
    <citation type="submission" date="2019-08" db="EMBL/GenBank/DDBJ databases">
        <authorList>
            <person name="Alioto T."/>
            <person name="Alioto T."/>
            <person name="Gomez Garrido J."/>
        </authorList>
    </citation>
    <scope>NUCLEOTIDE SEQUENCE [LARGE SCALE GENOMIC DNA]</scope>
</reference>
<dbReference type="EMBL" id="CABPRJ010001431">
    <property type="protein sequence ID" value="VVC36236.1"/>
    <property type="molecule type" value="Genomic_DNA"/>
</dbReference>
<sequence>MLPNDQSNCSPAINKISSDTDGDNNALENGLQSITNPENKKTWSEIRQTVCDFRHRLSAVSVMSISHVSFRQLQNGKTRVYFLSAPVNEFETLLYVDLPNQGIVGQLPWQPLIESNFPSVIMSGRYSREEQLLSERKRLTTFGITSYEINDESGRIVFPAASTLFHCNDNEYSTNSLYPTELRTNAAGAKLSPQICPNNIDIVAYVCNFDIWVTHIATGSTKRLTYAHKGGRCLSDDPLAAGVPSYVMQEEFNRYHGYWWQPKKHTEDNIYRILYEEVDESEVKIFNFPSSNSAGSGEIEQYRFPRAGTANSKSNLKLVEFQLDEECQIVNIKNLELQYPLPLMFPWMEYLVRVGWTPNDDLIWLQVLDRRQQRLELVILSIDNFVEHASSNMINSSHNSTFVPPQVIYSQTSNVWVNVHDLLYMFPITSNGEVTMIWATEDTGFRHLYLITSIITKISHENGIQNIDPSENNMMMSKLALTSGNWEVCGKGLWVDLKYQIVYFMAVRESPLEKHLYAVSLKSPGNIKLLTKPGNSYEIDIDKNCEICVAVYSNIRKPPSCQVFRIEHSDTTVEGIYLQSVGFLVENSEINSVLQSPTLITHQISSGDILFAMVFKPHNFVPGQKYPTILHVYGGPEVQLVTNTFKGARHIRMHMLASQGYVVIAIDSRGSRHRGLMFESHLKGRLGTVELSDQIEVLQWLASYLGYIDMNRLAIHGWSYGGYLSLMGLATYSNIFKLAIAGAPVTSWAMYDTGYTERYMDLPQYNSVGYMNGSILSYVSRLPDEENRLLIIHGLIDENVHFSHTSLLINTLVKYGKPYQLQIYPNERHSLRSLDATKHYDATFLSFLQNYL</sequence>
<feature type="domain" description="Peptidase S9 prolyl oligopeptidase catalytic" evidence="6">
    <location>
        <begin position="652"/>
        <end position="852"/>
    </location>
</feature>
<dbReference type="PANTHER" id="PTHR11731:SF193">
    <property type="entry name" value="DIPEPTIDYL PEPTIDASE 9"/>
    <property type="match status" value="1"/>
</dbReference>
<dbReference type="SUPFAM" id="SSF53474">
    <property type="entry name" value="alpha/beta-Hydrolases"/>
    <property type="match status" value="1"/>
</dbReference>
<name>A0A5E4N3J5_9HEMI</name>
<evidence type="ECO:0000259" key="7">
    <source>
        <dbReference type="Pfam" id="PF00930"/>
    </source>
</evidence>
<dbReference type="Pfam" id="PF00326">
    <property type="entry name" value="Peptidase_S9"/>
    <property type="match status" value="1"/>
</dbReference>
<evidence type="ECO:0000256" key="5">
    <source>
        <dbReference type="SAM" id="MobiDB-lite"/>
    </source>
</evidence>
<keyword evidence="4" id="KW-0720">Serine protease</keyword>
<dbReference type="Proteomes" id="UP000325440">
    <property type="component" value="Unassembled WGS sequence"/>
</dbReference>
<evidence type="ECO:0000256" key="3">
    <source>
        <dbReference type="ARBA" id="ARBA00022801"/>
    </source>
</evidence>
<keyword evidence="2" id="KW-0645">Protease</keyword>
<dbReference type="InterPro" id="IPR029058">
    <property type="entry name" value="AB_hydrolase_fold"/>
</dbReference>
<evidence type="ECO:0000259" key="8">
    <source>
        <dbReference type="Pfam" id="PF19520"/>
    </source>
</evidence>
<evidence type="ECO:0000256" key="2">
    <source>
        <dbReference type="ARBA" id="ARBA00022670"/>
    </source>
</evidence>
<dbReference type="Gene3D" id="2.140.10.30">
    <property type="entry name" value="Dipeptidylpeptidase IV, N-terminal domain"/>
    <property type="match status" value="1"/>
</dbReference>
<evidence type="ECO:0000313" key="10">
    <source>
        <dbReference type="Proteomes" id="UP000325440"/>
    </source>
</evidence>
<dbReference type="InterPro" id="IPR050278">
    <property type="entry name" value="Serine_Prot_S9B/DPPIV"/>
</dbReference>
<evidence type="ECO:0000259" key="6">
    <source>
        <dbReference type="Pfam" id="PF00326"/>
    </source>
</evidence>
<proteinExistence type="inferred from homology"/>
<organism evidence="9 10">
    <name type="scientific">Cinara cedri</name>
    <dbReference type="NCBI Taxonomy" id="506608"/>
    <lineage>
        <taxon>Eukaryota</taxon>
        <taxon>Metazoa</taxon>
        <taxon>Ecdysozoa</taxon>
        <taxon>Arthropoda</taxon>
        <taxon>Hexapoda</taxon>
        <taxon>Insecta</taxon>
        <taxon>Pterygota</taxon>
        <taxon>Neoptera</taxon>
        <taxon>Paraneoptera</taxon>
        <taxon>Hemiptera</taxon>
        <taxon>Sternorrhyncha</taxon>
        <taxon>Aphidomorpha</taxon>
        <taxon>Aphidoidea</taxon>
        <taxon>Aphididae</taxon>
        <taxon>Lachninae</taxon>
        <taxon>Cinara</taxon>
    </lineage>
</organism>
<keyword evidence="10" id="KW-1185">Reference proteome</keyword>
<feature type="region of interest" description="Disordered" evidence="5">
    <location>
        <begin position="1"/>
        <end position="35"/>
    </location>
</feature>
<dbReference type="AlphaFoldDB" id="A0A5E4N3J5"/>